<keyword evidence="2" id="KW-1185">Reference proteome</keyword>
<comment type="caution">
    <text evidence="1">The sequence shown here is derived from an EMBL/GenBank/DDBJ whole genome shotgun (WGS) entry which is preliminary data.</text>
</comment>
<name>A0AAW1XNR8_RUBAR</name>
<sequence length="66" mass="6813">MISEGKGKVSGIFNVECEMCGEVTQFSGAVFPEEKGFTVSGSTNAATCSVYDAEIDGLVANISVSL</sequence>
<protein>
    <submittedName>
        <fullName evidence="1">Uncharacterized protein</fullName>
    </submittedName>
</protein>
<proteinExistence type="predicted"/>
<accession>A0AAW1XNR8</accession>
<gene>
    <name evidence="1" type="ORF">M0R45_014776</name>
</gene>
<reference evidence="1 2" key="1">
    <citation type="journal article" date="2023" name="G3 (Bethesda)">
        <title>A chromosome-length genome assembly and annotation of blackberry (Rubus argutus, cv. 'Hillquist').</title>
        <authorList>
            <person name="Bruna T."/>
            <person name="Aryal R."/>
            <person name="Dudchenko O."/>
            <person name="Sargent D.J."/>
            <person name="Mead D."/>
            <person name="Buti M."/>
            <person name="Cavallini A."/>
            <person name="Hytonen T."/>
            <person name="Andres J."/>
            <person name="Pham M."/>
            <person name="Weisz D."/>
            <person name="Mascagni F."/>
            <person name="Usai G."/>
            <person name="Natali L."/>
            <person name="Bassil N."/>
            <person name="Fernandez G.E."/>
            <person name="Lomsadze A."/>
            <person name="Armour M."/>
            <person name="Olukolu B."/>
            <person name="Poorten T."/>
            <person name="Britton C."/>
            <person name="Davik J."/>
            <person name="Ashrafi H."/>
            <person name="Aiden E.L."/>
            <person name="Borodovsky M."/>
            <person name="Worthington M."/>
        </authorList>
    </citation>
    <scope>NUCLEOTIDE SEQUENCE [LARGE SCALE GENOMIC DNA]</scope>
    <source>
        <strain evidence="1">PI 553951</strain>
    </source>
</reference>
<dbReference type="Proteomes" id="UP001457282">
    <property type="component" value="Unassembled WGS sequence"/>
</dbReference>
<evidence type="ECO:0000313" key="1">
    <source>
        <dbReference type="EMBL" id="KAK9938014.1"/>
    </source>
</evidence>
<dbReference type="EMBL" id="JBEDUW010000003">
    <property type="protein sequence ID" value="KAK9938014.1"/>
    <property type="molecule type" value="Genomic_DNA"/>
</dbReference>
<dbReference type="AlphaFoldDB" id="A0AAW1XNR8"/>
<evidence type="ECO:0000313" key="2">
    <source>
        <dbReference type="Proteomes" id="UP001457282"/>
    </source>
</evidence>
<organism evidence="1 2">
    <name type="scientific">Rubus argutus</name>
    <name type="common">Southern blackberry</name>
    <dbReference type="NCBI Taxonomy" id="59490"/>
    <lineage>
        <taxon>Eukaryota</taxon>
        <taxon>Viridiplantae</taxon>
        <taxon>Streptophyta</taxon>
        <taxon>Embryophyta</taxon>
        <taxon>Tracheophyta</taxon>
        <taxon>Spermatophyta</taxon>
        <taxon>Magnoliopsida</taxon>
        <taxon>eudicotyledons</taxon>
        <taxon>Gunneridae</taxon>
        <taxon>Pentapetalae</taxon>
        <taxon>rosids</taxon>
        <taxon>fabids</taxon>
        <taxon>Rosales</taxon>
        <taxon>Rosaceae</taxon>
        <taxon>Rosoideae</taxon>
        <taxon>Rosoideae incertae sedis</taxon>
        <taxon>Rubus</taxon>
    </lineage>
</organism>